<protein>
    <submittedName>
        <fullName evidence="1">17002_t:CDS:1</fullName>
    </submittedName>
</protein>
<evidence type="ECO:0000313" key="1">
    <source>
        <dbReference type="EMBL" id="CAG8781671.1"/>
    </source>
</evidence>
<name>A0A9N9JJI0_9GLOM</name>
<dbReference type="EMBL" id="CAJVPZ010053302">
    <property type="protein sequence ID" value="CAG8781671.1"/>
    <property type="molecule type" value="Genomic_DNA"/>
</dbReference>
<dbReference type="AlphaFoldDB" id="A0A9N9JJI0"/>
<feature type="non-terminal residue" evidence="1">
    <location>
        <position position="72"/>
    </location>
</feature>
<proteinExistence type="predicted"/>
<comment type="caution">
    <text evidence="1">The sequence shown here is derived from an EMBL/GenBank/DDBJ whole genome shotgun (WGS) entry which is preliminary data.</text>
</comment>
<evidence type="ECO:0000313" key="2">
    <source>
        <dbReference type="Proteomes" id="UP000789396"/>
    </source>
</evidence>
<keyword evidence="2" id="KW-1185">Reference proteome</keyword>
<sequence>GSGYRQAFFAYEKQRQYNSKKEEYTTKQIGCSFVVETLQNDKNIISGIATKPAYNDEYNQDDSFLRAIFWAY</sequence>
<dbReference type="Proteomes" id="UP000789396">
    <property type="component" value="Unassembled WGS sequence"/>
</dbReference>
<organism evidence="1 2">
    <name type="scientific">Racocetra fulgida</name>
    <dbReference type="NCBI Taxonomy" id="60492"/>
    <lineage>
        <taxon>Eukaryota</taxon>
        <taxon>Fungi</taxon>
        <taxon>Fungi incertae sedis</taxon>
        <taxon>Mucoromycota</taxon>
        <taxon>Glomeromycotina</taxon>
        <taxon>Glomeromycetes</taxon>
        <taxon>Diversisporales</taxon>
        <taxon>Gigasporaceae</taxon>
        <taxon>Racocetra</taxon>
    </lineage>
</organism>
<gene>
    <name evidence="1" type="ORF">RFULGI_LOCUS15882</name>
</gene>
<accession>A0A9N9JJI0</accession>
<reference evidence="1" key="1">
    <citation type="submission" date="2021-06" db="EMBL/GenBank/DDBJ databases">
        <authorList>
            <person name="Kallberg Y."/>
            <person name="Tangrot J."/>
            <person name="Rosling A."/>
        </authorList>
    </citation>
    <scope>NUCLEOTIDE SEQUENCE</scope>
    <source>
        <strain evidence="1">IN212</strain>
    </source>
</reference>